<evidence type="ECO:0000313" key="1">
    <source>
        <dbReference type="EMBL" id="GBP41717.1"/>
    </source>
</evidence>
<evidence type="ECO:0000313" key="2">
    <source>
        <dbReference type="Proteomes" id="UP000299102"/>
    </source>
</evidence>
<dbReference type="Proteomes" id="UP000299102">
    <property type="component" value="Unassembled WGS sequence"/>
</dbReference>
<name>A0A4C1VTS4_EUMVA</name>
<proteinExistence type="predicted"/>
<gene>
    <name evidence="1" type="ORF">EVAR_33708_1</name>
</gene>
<protein>
    <submittedName>
        <fullName evidence="1">Uncharacterized protein</fullName>
    </submittedName>
</protein>
<comment type="caution">
    <text evidence="1">The sequence shown here is derived from an EMBL/GenBank/DDBJ whole genome shotgun (WGS) entry which is preliminary data.</text>
</comment>
<dbReference type="EMBL" id="BGZK01000405">
    <property type="protein sequence ID" value="GBP41717.1"/>
    <property type="molecule type" value="Genomic_DNA"/>
</dbReference>
<organism evidence="1 2">
    <name type="scientific">Eumeta variegata</name>
    <name type="common">Bagworm moth</name>
    <name type="synonym">Eumeta japonica</name>
    <dbReference type="NCBI Taxonomy" id="151549"/>
    <lineage>
        <taxon>Eukaryota</taxon>
        <taxon>Metazoa</taxon>
        <taxon>Ecdysozoa</taxon>
        <taxon>Arthropoda</taxon>
        <taxon>Hexapoda</taxon>
        <taxon>Insecta</taxon>
        <taxon>Pterygota</taxon>
        <taxon>Neoptera</taxon>
        <taxon>Endopterygota</taxon>
        <taxon>Lepidoptera</taxon>
        <taxon>Glossata</taxon>
        <taxon>Ditrysia</taxon>
        <taxon>Tineoidea</taxon>
        <taxon>Psychidae</taxon>
        <taxon>Oiketicinae</taxon>
        <taxon>Eumeta</taxon>
    </lineage>
</organism>
<sequence>MILTCAKFIEFERYQSHIVQYVYDVANAKPALTSLPPHKWPVALTSMQSTASTLTIHPEMLTLYEVKVSSGGPLLPSLAHSLSFTTLPLPSGRQRTDDFYWVAKSTLIARSHHYLPPPRIKRLTIGFTANRRAGYDRHSRRAEIFVSESKLVSRISISL</sequence>
<dbReference type="AlphaFoldDB" id="A0A4C1VTS4"/>
<keyword evidence="2" id="KW-1185">Reference proteome</keyword>
<accession>A0A4C1VTS4</accession>
<reference evidence="1 2" key="1">
    <citation type="journal article" date="2019" name="Commun. Biol.">
        <title>The bagworm genome reveals a unique fibroin gene that provides high tensile strength.</title>
        <authorList>
            <person name="Kono N."/>
            <person name="Nakamura H."/>
            <person name="Ohtoshi R."/>
            <person name="Tomita M."/>
            <person name="Numata K."/>
            <person name="Arakawa K."/>
        </authorList>
    </citation>
    <scope>NUCLEOTIDE SEQUENCE [LARGE SCALE GENOMIC DNA]</scope>
</reference>